<reference evidence="11" key="1">
    <citation type="journal article" date="2002" name="Science">
        <title>The draft genome of Ciona intestinalis: insights into chordate and vertebrate origins.</title>
        <authorList>
            <person name="Dehal P."/>
            <person name="Satou Y."/>
            <person name="Campbell R.K."/>
            <person name="Chapman J."/>
            <person name="Degnan B."/>
            <person name="De Tomaso A."/>
            <person name="Davidson B."/>
            <person name="Di Gregorio A."/>
            <person name="Gelpke M."/>
            <person name="Goodstein D.M."/>
            <person name="Harafuji N."/>
            <person name="Hastings K.E."/>
            <person name="Ho I."/>
            <person name="Hotta K."/>
            <person name="Huang W."/>
            <person name="Kawashima T."/>
            <person name="Lemaire P."/>
            <person name="Martinez D."/>
            <person name="Meinertzhagen I.A."/>
            <person name="Necula S."/>
            <person name="Nonaka M."/>
            <person name="Putnam N."/>
            <person name="Rash S."/>
            <person name="Saiga H."/>
            <person name="Satake M."/>
            <person name="Terry A."/>
            <person name="Yamada L."/>
            <person name="Wang H.G."/>
            <person name="Awazu S."/>
            <person name="Azumi K."/>
            <person name="Boore J."/>
            <person name="Branno M."/>
            <person name="Chin-Bow S."/>
            <person name="DeSantis R."/>
            <person name="Doyle S."/>
            <person name="Francino P."/>
            <person name="Keys D.N."/>
            <person name="Haga S."/>
            <person name="Hayashi H."/>
            <person name="Hino K."/>
            <person name="Imai K.S."/>
            <person name="Inaba K."/>
            <person name="Kano S."/>
            <person name="Kobayashi K."/>
            <person name="Kobayashi M."/>
            <person name="Lee B.I."/>
            <person name="Makabe K.W."/>
            <person name="Manohar C."/>
            <person name="Matassi G."/>
            <person name="Medina M."/>
            <person name="Mochizuki Y."/>
            <person name="Mount S."/>
            <person name="Morishita T."/>
            <person name="Miura S."/>
            <person name="Nakayama A."/>
            <person name="Nishizaka S."/>
            <person name="Nomoto H."/>
            <person name="Ohta F."/>
            <person name="Oishi K."/>
            <person name="Rigoutsos I."/>
            <person name="Sano M."/>
            <person name="Sasaki A."/>
            <person name="Sasakura Y."/>
            <person name="Shoguchi E."/>
            <person name="Shin-i T."/>
            <person name="Spagnuolo A."/>
            <person name="Stainier D."/>
            <person name="Suzuki M.M."/>
            <person name="Tassy O."/>
            <person name="Takatori N."/>
            <person name="Tokuoka M."/>
            <person name="Yagi K."/>
            <person name="Yoshizaki F."/>
            <person name="Wada S."/>
            <person name="Zhang C."/>
            <person name="Hyatt P.D."/>
            <person name="Larimer F."/>
            <person name="Detter C."/>
            <person name="Doggett N."/>
            <person name="Glavina T."/>
            <person name="Hawkins T."/>
            <person name="Richardson P."/>
            <person name="Lucas S."/>
            <person name="Kohara Y."/>
            <person name="Levine M."/>
            <person name="Satoh N."/>
            <person name="Rokhsar D.S."/>
        </authorList>
    </citation>
    <scope>NUCLEOTIDE SEQUENCE [LARGE SCALE GENOMIC DNA]</scope>
</reference>
<evidence type="ECO:0000256" key="2">
    <source>
        <dbReference type="ARBA" id="ARBA00022692"/>
    </source>
</evidence>
<dbReference type="SUPFAM" id="SSF81321">
    <property type="entry name" value="Family A G protein-coupled receptor-like"/>
    <property type="match status" value="1"/>
</dbReference>
<feature type="transmembrane region" description="Helical" evidence="8">
    <location>
        <begin position="118"/>
        <end position="140"/>
    </location>
</feature>
<protein>
    <recommendedName>
        <fullName evidence="9">G-protein coupled receptors family 1 profile domain-containing protein</fullName>
    </recommendedName>
</protein>
<evidence type="ECO:0000256" key="3">
    <source>
        <dbReference type="ARBA" id="ARBA00022989"/>
    </source>
</evidence>
<reference evidence="10" key="4">
    <citation type="submission" date="2025-09" db="UniProtKB">
        <authorList>
            <consortium name="Ensembl"/>
        </authorList>
    </citation>
    <scope>IDENTIFICATION</scope>
</reference>
<keyword evidence="6" id="KW-0675">Receptor</keyword>
<evidence type="ECO:0000256" key="6">
    <source>
        <dbReference type="ARBA" id="ARBA00023170"/>
    </source>
</evidence>
<keyword evidence="5 8" id="KW-0472">Membrane</keyword>
<keyword evidence="3 8" id="KW-1133">Transmembrane helix</keyword>
<dbReference type="PRINTS" id="PR00237">
    <property type="entry name" value="GPCRRHODOPSN"/>
</dbReference>
<dbReference type="PANTHER" id="PTHR10489">
    <property type="entry name" value="CELL ADHESION MOLECULE"/>
    <property type="match status" value="1"/>
</dbReference>
<keyword evidence="11" id="KW-1185">Reference proteome</keyword>
<feature type="domain" description="G-protein coupled receptors family 1 profile" evidence="9">
    <location>
        <begin position="1"/>
        <end position="179"/>
    </location>
</feature>
<comment type="subcellular location">
    <subcellularLocation>
        <location evidence="1">Membrane</location>
        <topology evidence="1">Multi-pass membrane protein</topology>
    </subcellularLocation>
</comment>
<dbReference type="Gene3D" id="1.20.1070.10">
    <property type="entry name" value="Rhodopsin 7-helix transmembrane proteins"/>
    <property type="match status" value="1"/>
</dbReference>
<evidence type="ECO:0000256" key="1">
    <source>
        <dbReference type="ARBA" id="ARBA00004141"/>
    </source>
</evidence>
<organism evidence="10 11">
    <name type="scientific">Ciona intestinalis</name>
    <name type="common">Transparent sea squirt</name>
    <name type="synonym">Ascidia intestinalis</name>
    <dbReference type="NCBI Taxonomy" id="7719"/>
    <lineage>
        <taxon>Eukaryota</taxon>
        <taxon>Metazoa</taxon>
        <taxon>Chordata</taxon>
        <taxon>Tunicata</taxon>
        <taxon>Ascidiacea</taxon>
        <taxon>Phlebobranchia</taxon>
        <taxon>Cionidae</taxon>
        <taxon>Ciona</taxon>
    </lineage>
</organism>
<dbReference type="Proteomes" id="UP000008144">
    <property type="component" value="Chromosome 7"/>
</dbReference>
<feature type="transmembrane region" description="Helical" evidence="8">
    <location>
        <begin position="160"/>
        <end position="181"/>
    </location>
</feature>
<dbReference type="PANTHER" id="PTHR10489:SF932">
    <property type="entry name" value="G-PROTEIN COUPLED RECEPTORS FAMILY 1 PROFILE DOMAIN-CONTAINING PROTEIN"/>
    <property type="match status" value="1"/>
</dbReference>
<evidence type="ECO:0000256" key="4">
    <source>
        <dbReference type="ARBA" id="ARBA00023040"/>
    </source>
</evidence>
<dbReference type="HOGENOM" id="CLU_1242557_0_0_1"/>
<keyword evidence="2 8" id="KW-0812">Transmembrane</keyword>
<evidence type="ECO:0000256" key="5">
    <source>
        <dbReference type="ARBA" id="ARBA00023136"/>
    </source>
</evidence>
<feature type="transmembrane region" description="Helical" evidence="8">
    <location>
        <begin position="21"/>
        <end position="38"/>
    </location>
</feature>
<proteinExistence type="predicted"/>
<dbReference type="InParanoid" id="H2XNC5"/>
<sequence length="223" mass="25763">MYVLSTHVLTYRTWGKAKITVFVMWVVAGITSCMSLYFRESKYSSTTGHFHCRWNFDEHISSHVTWFCVHFLLRFFVGFGLPLGTMVVAYIIIIAYLQRRKSQKKLLRRKQDRVTLTVSTVVVVYLACFLPNQISNLIYMAQGLGILPQSDVPSLAQYNIHLVVTCLSWGHGCVNPFLYAFMREDVRLKLTETVNQIGCLVPIKDRRNVTEQTQQTRGQNSRK</sequence>
<dbReference type="Pfam" id="PF00001">
    <property type="entry name" value="7tm_1"/>
    <property type="match status" value="1"/>
</dbReference>
<evidence type="ECO:0000313" key="11">
    <source>
        <dbReference type="Proteomes" id="UP000008144"/>
    </source>
</evidence>
<dbReference type="GO" id="GO:0004930">
    <property type="term" value="F:G protein-coupled receptor activity"/>
    <property type="evidence" value="ECO:0007669"/>
    <property type="project" value="UniProtKB-KW"/>
</dbReference>
<dbReference type="InterPro" id="IPR017452">
    <property type="entry name" value="GPCR_Rhodpsn_7TM"/>
</dbReference>
<dbReference type="PROSITE" id="PS50262">
    <property type="entry name" value="G_PROTEIN_RECEP_F1_2"/>
    <property type="match status" value="1"/>
</dbReference>
<dbReference type="InterPro" id="IPR050119">
    <property type="entry name" value="CCR1-9-like"/>
</dbReference>
<dbReference type="EMBL" id="EAAA01002376">
    <property type="status" value="NOT_ANNOTATED_CDS"/>
    <property type="molecule type" value="Genomic_DNA"/>
</dbReference>
<reference evidence="10" key="2">
    <citation type="journal article" date="2008" name="Genome Biol.">
        <title>Improved genome assembly and evidence-based global gene model set for the chordate Ciona intestinalis: new insight into intron and operon populations.</title>
        <authorList>
            <person name="Satou Y."/>
            <person name="Mineta K."/>
            <person name="Ogasawara M."/>
            <person name="Sasakura Y."/>
            <person name="Shoguchi E."/>
            <person name="Ueno K."/>
            <person name="Yamada L."/>
            <person name="Matsumoto J."/>
            <person name="Wasserscheid J."/>
            <person name="Dewar K."/>
            <person name="Wiley G.B."/>
            <person name="Macmil S.L."/>
            <person name="Roe B.A."/>
            <person name="Zeller R.W."/>
            <person name="Hastings K.E."/>
            <person name="Lemaire P."/>
            <person name="Lindquist E."/>
            <person name="Endo T."/>
            <person name="Hotta K."/>
            <person name="Inaba K."/>
        </authorList>
    </citation>
    <scope>NUCLEOTIDE SEQUENCE [LARGE SCALE GENOMIC DNA]</scope>
    <source>
        <strain evidence="10">wild type</strain>
    </source>
</reference>
<dbReference type="CDD" id="cd00637">
    <property type="entry name" value="7tm_classA_rhodopsin-like"/>
    <property type="match status" value="1"/>
</dbReference>
<evidence type="ECO:0000256" key="7">
    <source>
        <dbReference type="ARBA" id="ARBA00023224"/>
    </source>
</evidence>
<evidence type="ECO:0000259" key="9">
    <source>
        <dbReference type="PROSITE" id="PS50262"/>
    </source>
</evidence>
<keyword evidence="4" id="KW-0297">G-protein coupled receptor</keyword>
<dbReference type="InterPro" id="IPR000276">
    <property type="entry name" value="GPCR_Rhodpsn"/>
</dbReference>
<name>H2XNC5_CIOIN</name>
<dbReference type="GeneTree" id="ENSGT01130000278308"/>
<accession>H2XNC5</accession>
<keyword evidence="7" id="KW-0807">Transducer</keyword>
<dbReference type="Ensembl" id="ENSCINT00000034123.1">
    <property type="protein sequence ID" value="ENSCINP00000031158.1"/>
    <property type="gene ID" value="ENSCING00000019947.1"/>
</dbReference>
<evidence type="ECO:0000256" key="8">
    <source>
        <dbReference type="SAM" id="Phobius"/>
    </source>
</evidence>
<dbReference type="GO" id="GO:0016020">
    <property type="term" value="C:membrane"/>
    <property type="evidence" value="ECO:0007669"/>
    <property type="project" value="UniProtKB-SubCell"/>
</dbReference>
<feature type="transmembrane region" description="Helical" evidence="8">
    <location>
        <begin position="71"/>
        <end position="97"/>
    </location>
</feature>
<evidence type="ECO:0000313" key="10">
    <source>
        <dbReference type="Ensembl" id="ENSCINP00000031158.1"/>
    </source>
</evidence>
<reference evidence="10" key="3">
    <citation type="submission" date="2025-08" db="UniProtKB">
        <authorList>
            <consortium name="Ensembl"/>
        </authorList>
    </citation>
    <scope>IDENTIFICATION</scope>
</reference>
<dbReference type="AlphaFoldDB" id="H2XNC5"/>